<evidence type="ECO:0000256" key="12">
    <source>
        <dbReference type="SAM" id="Phobius"/>
    </source>
</evidence>
<evidence type="ECO:0000313" key="13">
    <source>
        <dbReference type="EMBL" id="OLL24779.1"/>
    </source>
</evidence>
<dbReference type="EMBL" id="LXFE01000631">
    <property type="protein sequence ID" value="OLL24779.1"/>
    <property type="molecule type" value="Genomic_DNA"/>
</dbReference>
<dbReference type="InterPro" id="IPR002067">
    <property type="entry name" value="MCP"/>
</dbReference>
<evidence type="ECO:0000256" key="3">
    <source>
        <dbReference type="ARBA" id="ARBA00022448"/>
    </source>
</evidence>
<dbReference type="OMA" id="PLEMINT"/>
<evidence type="ECO:0000256" key="6">
    <source>
        <dbReference type="ARBA" id="ARBA00022792"/>
    </source>
</evidence>
<dbReference type="InterPro" id="IPR023395">
    <property type="entry name" value="MCP_dom_sf"/>
</dbReference>
<gene>
    <name evidence="13" type="ORF">NEOLI_003320</name>
</gene>
<keyword evidence="9 10" id="KW-0472">Membrane</keyword>
<dbReference type="PANTHER" id="PTHR45939:SF1">
    <property type="entry name" value="MITOCHONDRIAL THIAMINE PYROPHOSPHATE CARRIER 1-RELATED"/>
    <property type="match status" value="1"/>
</dbReference>
<dbReference type="GO" id="GO:0005743">
    <property type="term" value="C:mitochondrial inner membrane"/>
    <property type="evidence" value="ECO:0007669"/>
    <property type="project" value="UniProtKB-SubCell"/>
</dbReference>
<evidence type="ECO:0000256" key="11">
    <source>
        <dbReference type="RuleBase" id="RU000488"/>
    </source>
</evidence>
<feature type="transmembrane region" description="Helical" evidence="12">
    <location>
        <begin position="84"/>
        <end position="107"/>
    </location>
</feature>
<dbReference type="InterPro" id="IPR018108">
    <property type="entry name" value="MCP_transmembrane"/>
</dbReference>
<comment type="subcellular location">
    <subcellularLocation>
        <location evidence="1">Mitochondrion inner membrane</location>
        <topology evidence="1">Multi-pass membrane protein</topology>
    </subcellularLocation>
</comment>
<keyword evidence="6" id="KW-0999">Mitochondrion inner membrane</keyword>
<keyword evidence="3 11" id="KW-0813">Transport</keyword>
<sequence>MDRSVRNPRAVPVSPRISLSAASMAAPPLPAYADALAGTLGAVFANAIVYPLDILKTRMQVDRSGKKESTLHGLRRILAEEGPAGLYAGMLGGLLGVASTNYTYFFYSDLLHSYWPPTTTLVELAWGAVAGAAAQICTLPVSVCTTRQQTTIPAPSLPSVVKEIIHEDGISGLWSGLKPSLVLVANPAITYGLFERLKDGRKLTPLQAFILGAFCKSIATVVTYPYIMAKVRLQHKPSLPVLTTSPESHTKAQKHASEKYYSAIDVLSKVYRHHGISGWYKGLEAQLSKAVLSQAILFYFREVFRQWTWVLLLILKRKM</sequence>
<evidence type="ECO:0000256" key="9">
    <source>
        <dbReference type="ARBA" id="ARBA00023136"/>
    </source>
</evidence>
<evidence type="ECO:0000256" key="1">
    <source>
        <dbReference type="ARBA" id="ARBA00004448"/>
    </source>
</evidence>
<dbReference type="PROSITE" id="PS50920">
    <property type="entry name" value="SOLCAR"/>
    <property type="match status" value="3"/>
</dbReference>
<dbReference type="AlphaFoldDB" id="A0A1U7LQ71"/>
<dbReference type="Gene3D" id="1.50.40.10">
    <property type="entry name" value="Mitochondrial carrier domain"/>
    <property type="match status" value="1"/>
</dbReference>
<feature type="repeat" description="Solcar" evidence="10">
    <location>
        <begin position="118"/>
        <end position="200"/>
    </location>
</feature>
<protein>
    <submittedName>
        <fullName evidence="13">Mitochondrial substrate carrier family protein Q</fullName>
    </submittedName>
</protein>
<dbReference type="GO" id="GO:0015217">
    <property type="term" value="F:ADP transmembrane transporter activity"/>
    <property type="evidence" value="ECO:0007669"/>
    <property type="project" value="TreeGrafter"/>
</dbReference>
<evidence type="ECO:0000256" key="2">
    <source>
        <dbReference type="ARBA" id="ARBA00006375"/>
    </source>
</evidence>
<dbReference type="PANTHER" id="PTHR45939">
    <property type="entry name" value="PEROXISOMAL MEMBRANE PROTEIN PMP34-RELATED"/>
    <property type="match status" value="1"/>
</dbReference>
<feature type="repeat" description="Solcar" evidence="10">
    <location>
        <begin position="29"/>
        <end position="114"/>
    </location>
</feature>
<feature type="repeat" description="Solcar" evidence="10">
    <location>
        <begin position="203"/>
        <end position="307"/>
    </location>
</feature>
<comment type="similarity">
    <text evidence="2 11">Belongs to the mitochondrial carrier (TC 2.A.29) family.</text>
</comment>
<keyword evidence="8" id="KW-0496">Mitochondrion</keyword>
<dbReference type="InterPro" id="IPR052217">
    <property type="entry name" value="Mito/Peroxisomal_Carrier"/>
</dbReference>
<evidence type="ECO:0000256" key="4">
    <source>
        <dbReference type="ARBA" id="ARBA00022692"/>
    </source>
</evidence>
<dbReference type="SUPFAM" id="SSF103506">
    <property type="entry name" value="Mitochondrial carrier"/>
    <property type="match status" value="1"/>
</dbReference>
<dbReference type="Proteomes" id="UP000186594">
    <property type="component" value="Unassembled WGS sequence"/>
</dbReference>
<keyword evidence="7 12" id="KW-1133">Transmembrane helix</keyword>
<dbReference type="OrthoDB" id="446044at2759"/>
<comment type="caution">
    <text evidence="13">The sequence shown here is derived from an EMBL/GenBank/DDBJ whole genome shotgun (WGS) entry which is preliminary data.</text>
</comment>
<dbReference type="STRING" id="1198029.A0A1U7LQ71"/>
<accession>A0A1U7LQ71</accession>
<organism evidence="13 14">
    <name type="scientific">Neolecta irregularis (strain DAH-3)</name>
    <dbReference type="NCBI Taxonomy" id="1198029"/>
    <lineage>
        <taxon>Eukaryota</taxon>
        <taxon>Fungi</taxon>
        <taxon>Dikarya</taxon>
        <taxon>Ascomycota</taxon>
        <taxon>Taphrinomycotina</taxon>
        <taxon>Neolectales</taxon>
        <taxon>Neolectaceae</taxon>
        <taxon>Neolecta</taxon>
    </lineage>
</organism>
<evidence type="ECO:0000256" key="5">
    <source>
        <dbReference type="ARBA" id="ARBA00022737"/>
    </source>
</evidence>
<dbReference type="Pfam" id="PF00153">
    <property type="entry name" value="Mito_carr"/>
    <property type="match status" value="3"/>
</dbReference>
<evidence type="ECO:0000313" key="14">
    <source>
        <dbReference type="Proteomes" id="UP000186594"/>
    </source>
</evidence>
<feature type="transmembrane region" description="Helical" evidence="12">
    <location>
        <begin position="206"/>
        <end position="227"/>
    </location>
</feature>
<keyword evidence="4 10" id="KW-0812">Transmembrane</keyword>
<evidence type="ECO:0000256" key="8">
    <source>
        <dbReference type="ARBA" id="ARBA00023128"/>
    </source>
</evidence>
<keyword evidence="5" id="KW-0677">Repeat</keyword>
<reference evidence="13 14" key="1">
    <citation type="submission" date="2016-04" db="EMBL/GenBank/DDBJ databases">
        <title>Evolutionary innovation and constraint leading to complex multicellularity in the Ascomycota.</title>
        <authorList>
            <person name="Cisse O."/>
            <person name="Nguyen A."/>
            <person name="Hewitt D.A."/>
            <person name="Jedd G."/>
            <person name="Stajich J.E."/>
        </authorList>
    </citation>
    <scope>NUCLEOTIDE SEQUENCE [LARGE SCALE GENOMIC DNA]</scope>
    <source>
        <strain evidence="13 14">DAH-3</strain>
    </source>
</reference>
<evidence type="ECO:0000256" key="7">
    <source>
        <dbReference type="ARBA" id="ARBA00022989"/>
    </source>
</evidence>
<keyword evidence="14" id="KW-1185">Reference proteome</keyword>
<dbReference type="PRINTS" id="PR00926">
    <property type="entry name" value="MITOCARRIER"/>
</dbReference>
<name>A0A1U7LQ71_NEOID</name>
<evidence type="ECO:0000256" key="10">
    <source>
        <dbReference type="PROSITE-ProRule" id="PRU00282"/>
    </source>
</evidence>
<proteinExistence type="inferred from homology"/>